<dbReference type="InterPro" id="IPR017853">
    <property type="entry name" value="GH"/>
</dbReference>
<evidence type="ECO:0000256" key="15">
    <source>
        <dbReference type="ARBA" id="ARBA00023326"/>
    </source>
</evidence>
<keyword evidence="12" id="KW-0325">Glycoprotein</keyword>
<keyword evidence="6" id="KW-1003">Cell membrane</keyword>
<dbReference type="PANTHER" id="PTHR16631">
    <property type="entry name" value="GLUCAN 1,3-BETA-GLUCOSIDASE"/>
    <property type="match status" value="1"/>
</dbReference>
<evidence type="ECO:0000256" key="17">
    <source>
        <dbReference type="ARBA" id="ARBA00042373"/>
    </source>
</evidence>
<keyword evidence="7" id="KW-0134">Cell wall</keyword>
<evidence type="ECO:0000256" key="13">
    <source>
        <dbReference type="ARBA" id="ARBA00023277"/>
    </source>
</evidence>
<proteinExistence type="inferred from homology"/>
<comment type="catalytic activity">
    <reaction evidence="1">
        <text>Hydrolysis of (1-&gt;3)-beta-D-glucosidic linkages in (1-&gt;3)-beta-D-glucans.</text>
        <dbReference type="EC" id="3.2.1.39"/>
    </reaction>
</comment>
<evidence type="ECO:0000256" key="5">
    <source>
        <dbReference type="ARBA" id="ARBA00012780"/>
    </source>
</evidence>
<evidence type="ECO:0000256" key="3">
    <source>
        <dbReference type="ARBA" id="ARBA00004401"/>
    </source>
</evidence>
<name>A0ABR2VNY8_9FUNG</name>
<evidence type="ECO:0000256" key="11">
    <source>
        <dbReference type="ARBA" id="ARBA00023136"/>
    </source>
</evidence>
<keyword evidence="13" id="KW-0119">Carbohydrate metabolism</keyword>
<keyword evidence="21" id="KW-1185">Reference proteome</keyword>
<evidence type="ECO:0000256" key="6">
    <source>
        <dbReference type="ARBA" id="ARBA00022475"/>
    </source>
</evidence>
<evidence type="ECO:0000256" key="1">
    <source>
        <dbReference type="ARBA" id="ARBA00000382"/>
    </source>
</evidence>
<dbReference type="InterPro" id="IPR000490">
    <property type="entry name" value="Glyco_hydro_17"/>
</dbReference>
<comment type="function">
    <text evidence="16">Glucanases play a role in cell expansion during growth, in cell-cell fusion during mating, and in spore release during sporulation. This enzyme may be involved in beta-glucan degradation. Active on laminarin and lichenan.</text>
</comment>
<keyword evidence="11" id="KW-0472">Membrane</keyword>
<evidence type="ECO:0000256" key="2">
    <source>
        <dbReference type="ARBA" id="ARBA00004191"/>
    </source>
</evidence>
<evidence type="ECO:0000313" key="20">
    <source>
        <dbReference type="EMBL" id="KAK9687109.1"/>
    </source>
</evidence>
<reference evidence="20 21" key="1">
    <citation type="submission" date="2023-04" db="EMBL/GenBank/DDBJ databases">
        <title>Genome of Basidiobolus ranarum AG-B5.</title>
        <authorList>
            <person name="Stajich J.E."/>
            <person name="Carter-House D."/>
            <person name="Gryganskyi A."/>
        </authorList>
    </citation>
    <scope>NUCLEOTIDE SEQUENCE [LARGE SCALE GENOMIC DNA]</scope>
    <source>
        <strain evidence="20 21">AG-B5</strain>
    </source>
</reference>
<evidence type="ECO:0000256" key="4">
    <source>
        <dbReference type="ARBA" id="ARBA00008773"/>
    </source>
</evidence>
<evidence type="ECO:0000256" key="16">
    <source>
        <dbReference type="ARBA" id="ARBA00037649"/>
    </source>
</evidence>
<accession>A0ABR2VNY8</accession>
<dbReference type="SUPFAM" id="SSF51445">
    <property type="entry name" value="(Trans)glycosidases"/>
    <property type="match status" value="1"/>
</dbReference>
<evidence type="ECO:0000256" key="18">
    <source>
        <dbReference type="ARBA" id="ARBA00043078"/>
    </source>
</evidence>
<protein>
    <recommendedName>
        <fullName evidence="5">glucan endo-1,3-beta-D-glucosidase</fullName>
        <ecNumber evidence="5">3.2.1.39</ecNumber>
    </recommendedName>
    <alternativeName>
        <fullName evidence="18">Endo-1,3-beta-glucanase btgC</fullName>
    </alternativeName>
    <alternativeName>
        <fullName evidence="17">Laminarinase btgC</fullName>
    </alternativeName>
</protein>
<dbReference type="Proteomes" id="UP001479436">
    <property type="component" value="Unassembled WGS sequence"/>
</dbReference>
<dbReference type="InterPro" id="IPR050732">
    <property type="entry name" value="Beta-glucan_modifiers"/>
</dbReference>
<evidence type="ECO:0000256" key="12">
    <source>
        <dbReference type="ARBA" id="ARBA00023180"/>
    </source>
</evidence>
<dbReference type="PANTHER" id="PTHR16631:SF17">
    <property type="entry name" value="GLUCAN ENDO-1,3-BETA-GLUCOSIDASE BTGC"/>
    <property type="match status" value="1"/>
</dbReference>
<evidence type="ECO:0000256" key="9">
    <source>
        <dbReference type="ARBA" id="ARBA00022729"/>
    </source>
</evidence>
<evidence type="ECO:0000256" key="8">
    <source>
        <dbReference type="ARBA" id="ARBA00022525"/>
    </source>
</evidence>
<sequence>MANIHPYFAGVAAENGANWTFEYLEDSVKVNAKSNQDVIISEVGWPTEGKAEMAAVASVANQQRLMDDFVCEANRRKIKYYWFEALDLKWKTKEWTVLEGHWGILTEQKKIKVKLPNCPIENY</sequence>
<keyword evidence="10" id="KW-0378">Hydrolase</keyword>
<evidence type="ECO:0000256" key="7">
    <source>
        <dbReference type="ARBA" id="ARBA00022512"/>
    </source>
</evidence>
<evidence type="ECO:0000256" key="19">
    <source>
        <dbReference type="RuleBase" id="RU004335"/>
    </source>
</evidence>
<gene>
    <name evidence="20" type="ORF">K7432_014907</name>
</gene>
<dbReference type="Gene3D" id="3.20.20.80">
    <property type="entry name" value="Glycosidases"/>
    <property type="match status" value="1"/>
</dbReference>
<comment type="similarity">
    <text evidence="4 19">Belongs to the glycosyl hydrolase 17 family.</text>
</comment>
<organism evidence="20 21">
    <name type="scientific">Basidiobolus ranarum</name>
    <dbReference type="NCBI Taxonomy" id="34480"/>
    <lineage>
        <taxon>Eukaryota</taxon>
        <taxon>Fungi</taxon>
        <taxon>Fungi incertae sedis</taxon>
        <taxon>Zoopagomycota</taxon>
        <taxon>Entomophthoromycotina</taxon>
        <taxon>Basidiobolomycetes</taxon>
        <taxon>Basidiobolales</taxon>
        <taxon>Basidiobolaceae</taxon>
        <taxon>Basidiobolus</taxon>
    </lineage>
</organism>
<evidence type="ECO:0000256" key="10">
    <source>
        <dbReference type="ARBA" id="ARBA00022801"/>
    </source>
</evidence>
<dbReference type="Pfam" id="PF00332">
    <property type="entry name" value="Glyco_hydro_17"/>
    <property type="match status" value="1"/>
</dbReference>
<dbReference type="EMBL" id="JASJQH010008712">
    <property type="protein sequence ID" value="KAK9687109.1"/>
    <property type="molecule type" value="Genomic_DNA"/>
</dbReference>
<dbReference type="EC" id="3.2.1.39" evidence="5"/>
<comment type="subcellular location">
    <subcellularLocation>
        <location evidence="3">Cell membrane</location>
        <topology evidence="3">Single-pass type II membrane protein</topology>
    </subcellularLocation>
    <subcellularLocation>
        <location evidence="2">Secreted</location>
        <location evidence="2">Cell wall</location>
    </subcellularLocation>
</comment>
<keyword evidence="8" id="KW-0964">Secreted</keyword>
<keyword evidence="14" id="KW-0961">Cell wall biogenesis/degradation</keyword>
<comment type="caution">
    <text evidence="20">The sequence shown here is derived from an EMBL/GenBank/DDBJ whole genome shotgun (WGS) entry which is preliminary data.</text>
</comment>
<keyword evidence="9" id="KW-0732">Signal</keyword>
<keyword evidence="15" id="KW-0624">Polysaccharide degradation</keyword>
<evidence type="ECO:0000313" key="21">
    <source>
        <dbReference type="Proteomes" id="UP001479436"/>
    </source>
</evidence>
<evidence type="ECO:0000256" key="14">
    <source>
        <dbReference type="ARBA" id="ARBA00023316"/>
    </source>
</evidence>